<dbReference type="SMART" id="SM00342">
    <property type="entry name" value="HTH_ARAC"/>
    <property type="match status" value="1"/>
</dbReference>
<evidence type="ECO:0000313" key="5">
    <source>
        <dbReference type="EMBL" id="AYQ75471.1"/>
    </source>
</evidence>
<dbReference type="InterPro" id="IPR009057">
    <property type="entry name" value="Homeodomain-like_sf"/>
</dbReference>
<keyword evidence="6" id="KW-1185">Reference proteome</keyword>
<reference evidence="5 6" key="1">
    <citation type="submission" date="2018-10" db="EMBL/GenBank/DDBJ databases">
        <title>Genome Sequence of Cohnella sp.</title>
        <authorList>
            <person name="Srinivasan S."/>
            <person name="Kim M.K."/>
        </authorList>
    </citation>
    <scope>NUCLEOTIDE SEQUENCE [LARGE SCALE GENOMIC DNA]</scope>
    <source>
        <strain evidence="5 6">18JY8-7</strain>
    </source>
</reference>
<evidence type="ECO:0000256" key="1">
    <source>
        <dbReference type="ARBA" id="ARBA00023015"/>
    </source>
</evidence>
<dbReference type="Pfam" id="PF12833">
    <property type="entry name" value="HTH_18"/>
    <property type="match status" value="1"/>
</dbReference>
<dbReference type="PROSITE" id="PS00041">
    <property type="entry name" value="HTH_ARAC_FAMILY_1"/>
    <property type="match status" value="1"/>
</dbReference>
<evidence type="ECO:0000256" key="2">
    <source>
        <dbReference type="ARBA" id="ARBA00023125"/>
    </source>
</evidence>
<dbReference type="GO" id="GO:0003700">
    <property type="term" value="F:DNA-binding transcription factor activity"/>
    <property type="evidence" value="ECO:0007669"/>
    <property type="project" value="InterPro"/>
</dbReference>
<sequence length="373" mass="42912">MQVNTLGYVWARQDIDPDEVEARCRDAGLSVFEPSYYVGILASPDFERNVLKGKEFLESGDSEGRKLAMEDKDGRLVVLTTNPERFRDMTAYLGTLPGAAGTFAAGISERGESLRELKTKYEEARHALKYRILLGRSESALIRYGQLRLRDASYRMPEDTVRKLANMLGTDRDKEMKMLLMELFDPKALAEADIAYFESVSQALNERVFDQAFRTYGEASVDIIKMHRMAGSLYNFASIQDYIHNVESLLLRLSEYARDLKSAHVDQKEMARALAYIHANFDKDLSMAVVSNHVSLNYSYFSERFKEHTGESFVNYLKKIRIQKAKELLAETDERIYEISRRVGFENPKQFNRVFREIEGITAMEYRQKQALA</sequence>
<keyword evidence="1" id="KW-0805">Transcription regulation</keyword>
<proteinExistence type="predicted"/>
<dbReference type="Pfam" id="PF17853">
    <property type="entry name" value="GGDEF_2"/>
    <property type="match status" value="1"/>
</dbReference>
<dbReference type="InterPro" id="IPR018062">
    <property type="entry name" value="HTH_AraC-typ_CS"/>
</dbReference>
<dbReference type="SUPFAM" id="SSF46689">
    <property type="entry name" value="Homeodomain-like"/>
    <property type="match status" value="2"/>
</dbReference>
<dbReference type="PROSITE" id="PS01124">
    <property type="entry name" value="HTH_ARAC_FAMILY_2"/>
    <property type="match status" value="1"/>
</dbReference>
<dbReference type="AlphaFoldDB" id="A0A3G3K5K7"/>
<protein>
    <submittedName>
        <fullName evidence="5">AraC family transcriptional regulator</fullName>
    </submittedName>
</protein>
<dbReference type="GO" id="GO:0043565">
    <property type="term" value="F:sequence-specific DNA binding"/>
    <property type="evidence" value="ECO:0007669"/>
    <property type="project" value="InterPro"/>
</dbReference>
<accession>A0A3G3K5K7</accession>
<evidence type="ECO:0000313" key="6">
    <source>
        <dbReference type="Proteomes" id="UP000269097"/>
    </source>
</evidence>
<evidence type="ECO:0000256" key="3">
    <source>
        <dbReference type="ARBA" id="ARBA00023163"/>
    </source>
</evidence>
<keyword evidence="3" id="KW-0804">Transcription</keyword>
<dbReference type="InterPro" id="IPR018060">
    <property type="entry name" value="HTH_AraC"/>
</dbReference>
<keyword evidence="2" id="KW-0238">DNA-binding</keyword>
<dbReference type="KEGG" id="coh:EAV92_03580"/>
<feature type="domain" description="HTH araC/xylS-type" evidence="4">
    <location>
        <begin position="271"/>
        <end position="369"/>
    </location>
</feature>
<gene>
    <name evidence="5" type="ORF">EAV92_03580</name>
</gene>
<dbReference type="Proteomes" id="UP000269097">
    <property type="component" value="Chromosome"/>
</dbReference>
<dbReference type="EMBL" id="CP033433">
    <property type="protein sequence ID" value="AYQ75471.1"/>
    <property type="molecule type" value="Genomic_DNA"/>
</dbReference>
<dbReference type="Gene3D" id="1.10.10.60">
    <property type="entry name" value="Homeodomain-like"/>
    <property type="match status" value="2"/>
</dbReference>
<organism evidence="5 6">
    <name type="scientific">Cohnella candidum</name>
    <dbReference type="NCBI Taxonomy" id="2674991"/>
    <lineage>
        <taxon>Bacteria</taxon>
        <taxon>Bacillati</taxon>
        <taxon>Bacillota</taxon>
        <taxon>Bacilli</taxon>
        <taxon>Bacillales</taxon>
        <taxon>Paenibacillaceae</taxon>
        <taxon>Cohnella</taxon>
    </lineage>
</organism>
<evidence type="ECO:0000259" key="4">
    <source>
        <dbReference type="PROSITE" id="PS01124"/>
    </source>
</evidence>
<dbReference type="InterPro" id="IPR041522">
    <property type="entry name" value="CdaR_GGDEF"/>
</dbReference>
<dbReference type="PANTHER" id="PTHR43280">
    <property type="entry name" value="ARAC-FAMILY TRANSCRIPTIONAL REGULATOR"/>
    <property type="match status" value="1"/>
</dbReference>
<dbReference type="PANTHER" id="PTHR43280:SF2">
    <property type="entry name" value="HTH-TYPE TRANSCRIPTIONAL REGULATOR EXSA"/>
    <property type="match status" value="1"/>
</dbReference>
<name>A0A3G3K5K7_9BACL</name>